<gene>
    <name evidence="2" type="ORF">AAG747_24950</name>
</gene>
<dbReference type="Pfam" id="PF14466">
    <property type="entry name" value="PLCC"/>
    <property type="match status" value="1"/>
</dbReference>
<sequence>MKTRILYFLFIPALLFMFSCNNDDDDGVNPDPEPVKENSTYKIVYKQEGNYTLAMRKLTLNETYINAKTKEEVNGTLSNHYLPDSEYTFITKNDEKKISIDIELSWIGKVEQGDHTTVTLTVFRDGQKIDEKTMKLTKVYEGLTLSKSFEYYHSTQETNSSE</sequence>
<keyword evidence="1" id="KW-0732">Signal</keyword>
<reference evidence="2 3" key="1">
    <citation type="submission" date="2024-04" db="EMBL/GenBank/DDBJ databases">
        <title>Novel genus in family Flammeovirgaceae.</title>
        <authorList>
            <person name="Nguyen T.H."/>
            <person name="Vuong T.Q."/>
            <person name="Le H."/>
            <person name="Kim S.-G."/>
        </authorList>
    </citation>
    <scope>NUCLEOTIDE SEQUENCE [LARGE SCALE GENOMIC DNA]</scope>
    <source>
        <strain evidence="2 3">JCM 23209</strain>
    </source>
</reference>
<dbReference type="RefSeq" id="WP_346823971.1">
    <property type="nucleotide sequence ID" value="NZ_JBDKWZ010000020.1"/>
</dbReference>
<accession>A0AAW9SF56</accession>
<evidence type="ECO:0000313" key="3">
    <source>
        <dbReference type="Proteomes" id="UP001403385"/>
    </source>
</evidence>
<dbReference type="PROSITE" id="PS51257">
    <property type="entry name" value="PROKAR_LIPOPROTEIN"/>
    <property type="match status" value="1"/>
</dbReference>
<protein>
    <recommendedName>
        <fullName evidence="4">DUF4825 domain-containing protein</fullName>
    </recommendedName>
</protein>
<evidence type="ECO:0008006" key="4">
    <source>
        <dbReference type="Google" id="ProtNLM"/>
    </source>
</evidence>
<proteinExistence type="predicted"/>
<feature type="chain" id="PRO_5043746063" description="DUF4825 domain-containing protein" evidence="1">
    <location>
        <begin position="23"/>
        <end position="162"/>
    </location>
</feature>
<keyword evidence="3" id="KW-1185">Reference proteome</keyword>
<dbReference type="AlphaFoldDB" id="A0AAW9SF56"/>
<dbReference type="EMBL" id="JBDKWZ010000020">
    <property type="protein sequence ID" value="MEN7551190.1"/>
    <property type="molecule type" value="Genomic_DNA"/>
</dbReference>
<evidence type="ECO:0000313" key="2">
    <source>
        <dbReference type="EMBL" id="MEN7551190.1"/>
    </source>
</evidence>
<organism evidence="2 3">
    <name type="scientific">Rapidithrix thailandica</name>
    <dbReference type="NCBI Taxonomy" id="413964"/>
    <lineage>
        <taxon>Bacteria</taxon>
        <taxon>Pseudomonadati</taxon>
        <taxon>Bacteroidota</taxon>
        <taxon>Cytophagia</taxon>
        <taxon>Cytophagales</taxon>
        <taxon>Flammeovirgaceae</taxon>
        <taxon>Rapidithrix</taxon>
    </lineage>
</organism>
<name>A0AAW9SF56_9BACT</name>
<dbReference type="InterPro" id="IPR025219">
    <property type="entry name" value="PLCC"/>
</dbReference>
<comment type="caution">
    <text evidence="2">The sequence shown here is derived from an EMBL/GenBank/DDBJ whole genome shotgun (WGS) entry which is preliminary data.</text>
</comment>
<evidence type="ECO:0000256" key="1">
    <source>
        <dbReference type="SAM" id="SignalP"/>
    </source>
</evidence>
<feature type="signal peptide" evidence="1">
    <location>
        <begin position="1"/>
        <end position="22"/>
    </location>
</feature>
<dbReference type="Proteomes" id="UP001403385">
    <property type="component" value="Unassembled WGS sequence"/>
</dbReference>